<name>F5XHY7_MICPN</name>
<dbReference type="KEGG" id="mph:MLP_02680"/>
<dbReference type="AlphaFoldDB" id="F5XHY7"/>
<accession>F5XHY7</accession>
<feature type="region of interest" description="Disordered" evidence="1">
    <location>
        <begin position="30"/>
        <end position="55"/>
    </location>
</feature>
<dbReference type="STRING" id="1032480.MLP_02680"/>
<evidence type="ECO:0000256" key="1">
    <source>
        <dbReference type="SAM" id="MobiDB-lite"/>
    </source>
</evidence>
<proteinExistence type="predicted"/>
<keyword evidence="3" id="KW-1185">Reference proteome</keyword>
<protein>
    <submittedName>
        <fullName evidence="2">Uncharacterized protein</fullName>
    </submittedName>
</protein>
<dbReference type="EMBL" id="AP012204">
    <property type="protein sequence ID" value="BAK33282.1"/>
    <property type="molecule type" value="Genomic_DNA"/>
</dbReference>
<evidence type="ECO:0000313" key="2">
    <source>
        <dbReference type="EMBL" id="BAK33282.1"/>
    </source>
</evidence>
<dbReference type="HOGENOM" id="CLU_3027254_0_0_11"/>
<organism evidence="2 3">
    <name type="scientific">Microlunatus phosphovorus (strain ATCC 700054 / DSM 10555 / JCM 9379 / NBRC 101784 / NCIMB 13414 / VKM Ac-1990 / NM-1)</name>
    <dbReference type="NCBI Taxonomy" id="1032480"/>
    <lineage>
        <taxon>Bacteria</taxon>
        <taxon>Bacillati</taxon>
        <taxon>Actinomycetota</taxon>
        <taxon>Actinomycetes</taxon>
        <taxon>Propionibacteriales</taxon>
        <taxon>Propionibacteriaceae</taxon>
        <taxon>Microlunatus</taxon>
    </lineage>
</organism>
<dbReference type="Proteomes" id="UP000007947">
    <property type="component" value="Chromosome"/>
</dbReference>
<evidence type="ECO:0000313" key="3">
    <source>
        <dbReference type="Proteomes" id="UP000007947"/>
    </source>
</evidence>
<gene>
    <name evidence="2" type="ordered locus">MLP_02680</name>
</gene>
<sequence length="55" mass="6072">MLRGRHGQNHLGRRDTQFARLLGITPSRCGRPPCSSCHNQKHTGRPVCSVGPSHL</sequence>
<reference evidence="2 3" key="1">
    <citation type="submission" date="2011-05" db="EMBL/GenBank/DDBJ databases">
        <title>Whole genome sequence of Microlunatus phosphovorus NM-1.</title>
        <authorList>
            <person name="Hosoyama A."/>
            <person name="Sasaki K."/>
            <person name="Harada T."/>
            <person name="Igarashi R."/>
            <person name="Kawakoshi A."/>
            <person name="Sasagawa M."/>
            <person name="Fukada J."/>
            <person name="Nakamura S."/>
            <person name="Katano Y."/>
            <person name="Hanada S."/>
            <person name="Kamagata Y."/>
            <person name="Nakamura N."/>
            <person name="Yamazaki S."/>
            <person name="Fujita N."/>
        </authorList>
    </citation>
    <scope>NUCLEOTIDE SEQUENCE [LARGE SCALE GENOMIC DNA]</scope>
    <source>
        <strain evidence="3">ATCC 700054 / DSM 10555 / JCM 9379 / NBRC 101784 / NCIMB 13414 / VKM Ac-1990 / NM-1</strain>
    </source>
</reference>